<proteinExistence type="predicted"/>
<evidence type="ECO:0000256" key="1">
    <source>
        <dbReference type="SAM" id="MobiDB-lite"/>
    </source>
</evidence>
<feature type="region of interest" description="Disordered" evidence="1">
    <location>
        <begin position="132"/>
        <end position="154"/>
    </location>
</feature>
<keyword evidence="2" id="KW-0812">Transmembrane</keyword>
<feature type="transmembrane region" description="Helical" evidence="2">
    <location>
        <begin position="70"/>
        <end position="91"/>
    </location>
</feature>
<name>A0AAE1H2C7_9NEOP</name>
<gene>
    <name evidence="3" type="ORF">KUF71_023118</name>
</gene>
<dbReference type="Proteomes" id="UP001219518">
    <property type="component" value="Unassembled WGS sequence"/>
</dbReference>
<protein>
    <submittedName>
        <fullName evidence="3">ATPase synthesis protein 25, mitochondrial</fullName>
    </submittedName>
</protein>
<comment type="caution">
    <text evidence="3">The sequence shown here is derived from an EMBL/GenBank/DDBJ whole genome shotgun (WGS) entry which is preliminary data.</text>
</comment>
<sequence length="268" mass="28676">MTQDGHLSHACSALINANPTKGFNLCSPGAVKPQPQHILLNLGAEEGGGGGGAITAALDGSSRAHSAGDVVVSLILVCVVFFVTFMASFFWRKYRNIHCMRNTLAYEYSQLSQCERDPGDLTDIADELGISINTSTDEEELEASPSEDLDRRSARPATIRVTASYITTLANLTNSGKDEEASIINNNTIDDLSPVEDLAPVIQPDAPEGMPRPPAPVAGRLTSPQPLLGQPLPVLPLMPPPLQPENAAKDKPQPRQALFTDSDEELLQ</sequence>
<keyword evidence="4" id="KW-1185">Reference proteome</keyword>
<keyword evidence="2" id="KW-0472">Membrane</keyword>
<accession>A0AAE1H2C7</accession>
<reference evidence="3" key="1">
    <citation type="submission" date="2021-07" db="EMBL/GenBank/DDBJ databases">
        <authorList>
            <person name="Catto M.A."/>
            <person name="Jacobson A."/>
            <person name="Kennedy G."/>
            <person name="Labadie P."/>
            <person name="Hunt B.G."/>
            <person name="Srinivasan R."/>
        </authorList>
    </citation>
    <scope>NUCLEOTIDE SEQUENCE</scope>
    <source>
        <strain evidence="3">PL_HMW_Pooled</strain>
        <tissue evidence="3">Head</tissue>
    </source>
</reference>
<feature type="compositionally biased region" description="Acidic residues" evidence="1">
    <location>
        <begin position="136"/>
        <end position="147"/>
    </location>
</feature>
<evidence type="ECO:0000313" key="3">
    <source>
        <dbReference type="EMBL" id="KAK3913661.1"/>
    </source>
</evidence>
<feature type="region of interest" description="Disordered" evidence="1">
    <location>
        <begin position="201"/>
        <end position="268"/>
    </location>
</feature>
<dbReference type="AlphaFoldDB" id="A0AAE1H2C7"/>
<organism evidence="3 4">
    <name type="scientific">Frankliniella fusca</name>
    <dbReference type="NCBI Taxonomy" id="407009"/>
    <lineage>
        <taxon>Eukaryota</taxon>
        <taxon>Metazoa</taxon>
        <taxon>Ecdysozoa</taxon>
        <taxon>Arthropoda</taxon>
        <taxon>Hexapoda</taxon>
        <taxon>Insecta</taxon>
        <taxon>Pterygota</taxon>
        <taxon>Neoptera</taxon>
        <taxon>Paraneoptera</taxon>
        <taxon>Thysanoptera</taxon>
        <taxon>Terebrantia</taxon>
        <taxon>Thripoidea</taxon>
        <taxon>Thripidae</taxon>
        <taxon>Frankliniella</taxon>
    </lineage>
</organism>
<evidence type="ECO:0000256" key="2">
    <source>
        <dbReference type="SAM" id="Phobius"/>
    </source>
</evidence>
<keyword evidence="2" id="KW-1133">Transmembrane helix</keyword>
<reference evidence="3" key="2">
    <citation type="journal article" date="2023" name="BMC Genomics">
        <title>Pest status, molecular evolution, and epigenetic factors derived from the genome assembly of Frankliniella fusca, a thysanopteran phytovirus vector.</title>
        <authorList>
            <person name="Catto M.A."/>
            <person name="Labadie P.E."/>
            <person name="Jacobson A.L."/>
            <person name="Kennedy G.G."/>
            <person name="Srinivasan R."/>
            <person name="Hunt B.G."/>
        </authorList>
    </citation>
    <scope>NUCLEOTIDE SEQUENCE</scope>
    <source>
        <strain evidence="3">PL_HMW_Pooled</strain>
    </source>
</reference>
<evidence type="ECO:0000313" key="4">
    <source>
        <dbReference type="Proteomes" id="UP001219518"/>
    </source>
</evidence>
<feature type="compositionally biased region" description="Pro residues" evidence="1">
    <location>
        <begin position="233"/>
        <end position="243"/>
    </location>
</feature>
<dbReference type="EMBL" id="JAHWGI010000335">
    <property type="protein sequence ID" value="KAK3913661.1"/>
    <property type="molecule type" value="Genomic_DNA"/>
</dbReference>